<evidence type="ECO:0000256" key="1">
    <source>
        <dbReference type="ARBA" id="ARBA00023002"/>
    </source>
</evidence>
<dbReference type="SUPFAM" id="SSF50475">
    <property type="entry name" value="FMN-binding split barrel"/>
    <property type="match status" value="1"/>
</dbReference>
<dbReference type="AlphaFoldDB" id="A0A2U1JTF3"/>
<organism evidence="3 4">
    <name type="scientific">Pueribacillus theae</name>
    <dbReference type="NCBI Taxonomy" id="2171751"/>
    <lineage>
        <taxon>Bacteria</taxon>
        <taxon>Bacillati</taxon>
        <taxon>Bacillota</taxon>
        <taxon>Bacilli</taxon>
        <taxon>Bacillales</taxon>
        <taxon>Bacillaceae</taxon>
        <taxon>Pueribacillus</taxon>
    </lineage>
</organism>
<dbReference type="InterPro" id="IPR012349">
    <property type="entry name" value="Split_barrel_FMN-bd"/>
</dbReference>
<dbReference type="OrthoDB" id="9792858at2"/>
<evidence type="ECO:0000259" key="2">
    <source>
        <dbReference type="SMART" id="SM00903"/>
    </source>
</evidence>
<dbReference type="InterPro" id="IPR002563">
    <property type="entry name" value="Flavin_Rdtase-like_dom"/>
</dbReference>
<dbReference type="Pfam" id="PF01613">
    <property type="entry name" value="Flavin_Reduct"/>
    <property type="match status" value="1"/>
</dbReference>
<proteinExistence type="predicted"/>
<dbReference type="PANTHER" id="PTHR30466:SF1">
    <property type="entry name" value="FMN REDUCTASE (NADH) RUTF"/>
    <property type="match status" value="1"/>
</dbReference>
<gene>
    <name evidence="3" type="ORF">DCC39_15125</name>
</gene>
<dbReference type="GO" id="GO:0010181">
    <property type="term" value="F:FMN binding"/>
    <property type="evidence" value="ECO:0007669"/>
    <property type="project" value="InterPro"/>
</dbReference>
<dbReference type="InterPro" id="IPR050268">
    <property type="entry name" value="NADH-dep_flavin_reductase"/>
</dbReference>
<evidence type="ECO:0000313" key="3">
    <source>
        <dbReference type="EMBL" id="PWA08265.1"/>
    </source>
</evidence>
<dbReference type="PANTHER" id="PTHR30466">
    <property type="entry name" value="FLAVIN REDUCTASE"/>
    <property type="match status" value="1"/>
</dbReference>
<dbReference type="GO" id="GO:0042602">
    <property type="term" value="F:riboflavin reductase (NADPH) activity"/>
    <property type="evidence" value="ECO:0007669"/>
    <property type="project" value="TreeGrafter"/>
</dbReference>
<protein>
    <submittedName>
        <fullName evidence="3">Flavin reductase</fullName>
    </submittedName>
</protein>
<dbReference type="SMART" id="SM00903">
    <property type="entry name" value="Flavin_Reduct"/>
    <property type="match status" value="1"/>
</dbReference>
<dbReference type="Gene3D" id="2.30.110.10">
    <property type="entry name" value="Electron Transport, Fmn-binding Protein, Chain A"/>
    <property type="match status" value="1"/>
</dbReference>
<feature type="domain" description="Flavin reductase like" evidence="2">
    <location>
        <begin position="10"/>
        <end position="150"/>
    </location>
</feature>
<evidence type="ECO:0000313" key="4">
    <source>
        <dbReference type="Proteomes" id="UP000245998"/>
    </source>
</evidence>
<keyword evidence="4" id="KW-1185">Reference proteome</keyword>
<name>A0A2U1JTF3_9BACI</name>
<accession>A0A2U1JTF3</accession>
<dbReference type="EMBL" id="QCZG01000039">
    <property type="protein sequence ID" value="PWA08265.1"/>
    <property type="molecule type" value="Genomic_DNA"/>
</dbReference>
<dbReference type="Proteomes" id="UP000245998">
    <property type="component" value="Unassembled WGS sequence"/>
</dbReference>
<keyword evidence="1" id="KW-0560">Oxidoreductase</keyword>
<sequence>MDNVAFRNAMSKFPTGITIVTTEIDGEIFGMTVNAFMSVSLDPKLVVVSIDKRATMLNALQKAKKYAVSFLNKDQKEYSIIFAGQKERMHEVDFVRLNHLPVIKDAVAALTCHVYEEHEAGDHILFFGEVTEASFADKQPLLYFDRNYGEFNR</sequence>
<comment type="caution">
    <text evidence="3">The sequence shown here is derived from an EMBL/GenBank/DDBJ whole genome shotgun (WGS) entry which is preliminary data.</text>
</comment>
<dbReference type="RefSeq" id="WP_116555741.1">
    <property type="nucleotide sequence ID" value="NZ_QCZG01000039.1"/>
</dbReference>
<reference evidence="3 4" key="1">
    <citation type="submission" date="2018-04" db="EMBL/GenBank/DDBJ databases">
        <title>Camelliibacillus theae gen. nov., sp. nov., isolated from Pu'er tea.</title>
        <authorList>
            <person name="Niu L."/>
        </authorList>
    </citation>
    <scope>NUCLEOTIDE SEQUENCE [LARGE SCALE GENOMIC DNA]</scope>
    <source>
        <strain evidence="3 4">T8</strain>
    </source>
</reference>